<gene>
    <name evidence="1" type="ORF">DPEC_G00333010</name>
</gene>
<proteinExistence type="predicted"/>
<evidence type="ECO:0000313" key="1">
    <source>
        <dbReference type="EMBL" id="KAJ7986882.1"/>
    </source>
</evidence>
<comment type="caution">
    <text evidence="1">The sequence shown here is derived from an EMBL/GenBank/DDBJ whole genome shotgun (WGS) entry which is preliminary data.</text>
</comment>
<organism evidence="1 2">
    <name type="scientific">Dallia pectoralis</name>
    <name type="common">Alaska blackfish</name>
    <dbReference type="NCBI Taxonomy" id="75939"/>
    <lineage>
        <taxon>Eukaryota</taxon>
        <taxon>Metazoa</taxon>
        <taxon>Chordata</taxon>
        <taxon>Craniata</taxon>
        <taxon>Vertebrata</taxon>
        <taxon>Euteleostomi</taxon>
        <taxon>Actinopterygii</taxon>
        <taxon>Neopterygii</taxon>
        <taxon>Teleostei</taxon>
        <taxon>Protacanthopterygii</taxon>
        <taxon>Esociformes</taxon>
        <taxon>Umbridae</taxon>
        <taxon>Dallia</taxon>
    </lineage>
</organism>
<evidence type="ECO:0000313" key="2">
    <source>
        <dbReference type="Proteomes" id="UP001157502"/>
    </source>
</evidence>
<protein>
    <submittedName>
        <fullName evidence="1">Uncharacterized protein</fullName>
    </submittedName>
</protein>
<reference evidence="1" key="1">
    <citation type="submission" date="2021-05" db="EMBL/GenBank/DDBJ databases">
        <authorList>
            <person name="Pan Q."/>
            <person name="Jouanno E."/>
            <person name="Zahm M."/>
            <person name="Klopp C."/>
            <person name="Cabau C."/>
            <person name="Louis A."/>
            <person name="Berthelot C."/>
            <person name="Parey E."/>
            <person name="Roest Crollius H."/>
            <person name="Montfort J."/>
            <person name="Robinson-Rechavi M."/>
            <person name="Bouchez O."/>
            <person name="Lampietro C."/>
            <person name="Lopez Roques C."/>
            <person name="Donnadieu C."/>
            <person name="Postlethwait J."/>
            <person name="Bobe J."/>
            <person name="Dillon D."/>
            <person name="Chandos A."/>
            <person name="von Hippel F."/>
            <person name="Guiguen Y."/>
        </authorList>
    </citation>
    <scope>NUCLEOTIDE SEQUENCE</scope>
    <source>
        <strain evidence="1">YG-Jan2019</strain>
    </source>
</reference>
<accession>A0ACC2F6E7</accession>
<dbReference type="Proteomes" id="UP001157502">
    <property type="component" value="Chromosome 33"/>
</dbReference>
<keyword evidence="2" id="KW-1185">Reference proteome</keyword>
<dbReference type="EMBL" id="CM055760">
    <property type="protein sequence ID" value="KAJ7986882.1"/>
    <property type="molecule type" value="Genomic_DNA"/>
</dbReference>
<name>A0ACC2F6E7_DALPE</name>
<sequence length="100" mass="11467">MECNSYANKGRVKRPPRARSRAHSIGPHEEHADSGHLHATRTRPFVIDTGDERRRLQFQPLTPRAIHSPLLEIPPIYYPVLLVPRTKTTRRRAPCDGDIL</sequence>